<feature type="domain" description="Transposase IS204/IS1001/IS1096/IS1165 DDE" evidence="1">
    <location>
        <begin position="11"/>
        <end position="70"/>
    </location>
</feature>
<dbReference type="EMBL" id="AQHY01000017">
    <property type="protein sequence ID" value="EOA55820.1"/>
    <property type="molecule type" value="Genomic_DNA"/>
</dbReference>
<name>U6RH25_9BACT</name>
<evidence type="ECO:0000313" key="3">
    <source>
        <dbReference type="Proteomes" id="UP000017831"/>
    </source>
</evidence>
<dbReference type="HOGENOM" id="CLU_166452_0_0_10"/>
<evidence type="ECO:0000313" key="2">
    <source>
        <dbReference type="EMBL" id="EOA55820.1"/>
    </source>
</evidence>
<reference evidence="2 3" key="1">
    <citation type="submission" date="2013-04" db="EMBL/GenBank/DDBJ databases">
        <title>The Genome Sequence of Bacteroides massiliensis DSM 17679.</title>
        <authorList>
            <consortium name="The Broad Institute Genomics Platform"/>
            <person name="Earl A."/>
            <person name="Ward D."/>
            <person name="Feldgarden M."/>
            <person name="Gevers D."/>
            <person name="Martens E."/>
            <person name="Fenner L."/>
            <person name="Roux V."/>
            <person name="Mallet M.N."/>
            <person name="Raoult D."/>
            <person name="Walker B."/>
            <person name="Young S."/>
            <person name="Zeng Q."/>
            <person name="Gargeya S."/>
            <person name="Fitzgerald M."/>
            <person name="Haas B."/>
            <person name="Abouelleil A."/>
            <person name="Allen A.W."/>
            <person name="Alvarado L."/>
            <person name="Arachchi H.M."/>
            <person name="Berlin A.M."/>
            <person name="Chapman S.B."/>
            <person name="Gainer-Dewar J."/>
            <person name="Goldberg J."/>
            <person name="Griggs A."/>
            <person name="Gujja S."/>
            <person name="Hansen M."/>
            <person name="Howarth C."/>
            <person name="Imamovic A."/>
            <person name="Ireland A."/>
            <person name="Larimer J."/>
            <person name="McCowan C."/>
            <person name="Murphy C."/>
            <person name="Pearson M."/>
            <person name="Poon T.W."/>
            <person name="Priest M."/>
            <person name="Roberts A."/>
            <person name="Saif S."/>
            <person name="Shea T."/>
            <person name="Sisk P."/>
            <person name="Sykes S."/>
            <person name="Wortman J."/>
            <person name="Nusbaum C."/>
            <person name="Birren B."/>
        </authorList>
    </citation>
    <scope>NUCLEOTIDE SEQUENCE [LARGE SCALE GENOMIC DNA]</scope>
    <source>
        <strain evidence="3">B84634 / Timone 84634 / DSM 17679 / JCM 13223</strain>
    </source>
</reference>
<dbReference type="InterPro" id="IPR002560">
    <property type="entry name" value="Transposase_DDE"/>
</dbReference>
<dbReference type="STRING" id="1121098.HMPREF1534_01458"/>
<organism evidence="2 3">
    <name type="scientific">Phocaeicola massiliensis B84634 = Timone 84634 = DSM 17679 = JCM 13223</name>
    <dbReference type="NCBI Taxonomy" id="1121098"/>
    <lineage>
        <taxon>Bacteria</taxon>
        <taxon>Pseudomonadati</taxon>
        <taxon>Bacteroidota</taxon>
        <taxon>Bacteroidia</taxon>
        <taxon>Bacteroidales</taxon>
        <taxon>Bacteroidaceae</taxon>
        <taxon>Phocaeicola</taxon>
    </lineage>
</organism>
<dbReference type="eggNOG" id="COG3464">
    <property type="taxonomic scope" value="Bacteria"/>
</dbReference>
<dbReference type="AlphaFoldDB" id="U6RH25"/>
<sequence>MNPSVFYVKPKSGFLAFGRMVRSVQTHYREIINFFDRRSTNAASESFNAKIKEFRTQFRGVKDRTFFLFRLAKIYA</sequence>
<dbReference type="OrthoDB" id="2110692at2"/>
<comment type="caution">
    <text evidence="2">The sequence shown here is derived from an EMBL/GenBank/DDBJ whole genome shotgun (WGS) entry which is preliminary data.</text>
</comment>
<gene>
    <name evidence="2" type="ORF">HMPREF1534_01458</name>
</gene>
<protein>
    <recommendedName>
        <fullName evidence="1">Transposase IS204/IS1001/IS1096/IS1165 DDE domain-containing protein</fullName>
    </recommendedName>
</protein>
<accession>U6RH25</accession>
<evidence type="ECO:0000259" key="1">
    <source>
        <dbReference type="Pfam" id="PF01610"/>
    </source>
</evidence>
<dbReference type="Pfam" id="PF01610">
    <property type="entry name" value="DDE_Tnp_ISL3"/>
    <property type="match status" value="1"/>
</dbReference>
<proteinExistence type="predicted"/>
<dbReference type="Proteomes" id="UP000017831">
    <property type="component" value="Unassembled WGS sequence"/>
</dbReference>
<keyword evidence="3" id="KW-1185">Reference proteome</keyword>
<dbReference type="PATRIC" id="fig|1121098.3.peg.1480"/>